<evidence type="ECO:0000313" key="2">
    <source>
        <dbReference type="EMBL" id="GIG76685.1"/>
    </source>
</evidence>
<proteinExistence type="predicted"/>
<dbReference type="EMBL" id="BONU01000071">
    <property type="protein sequence ID" value="GIG76685.1"/>
    <property type="molecule type" value="Genomic_DNA"/>
</dbReference>
<accession>A0A8J3LTW0</accession>
<dbReference type="Pfam" id="PF03364">
    <property type="entry name" value="Polyketide_cyc"/>
    <property type="match status" value="1"/>
</dbReference>
<protein>
    <recommendedName>
        <fullName evidence="1">Coenzyme Q-binding protein COQ10 START domain-containing protein</fullName>
    </recommendedName>
</protein>
<dbReference type="AlphaFoldDB" id="A0A8J3LTW0"/>
<keyword evidence="3" id="KW-1185">Reference proteome</keyword>
<dbReference type="Proteomes" id="UP000653674">
    <property type="component" value="Unassembled WGS sequence"/>
</dbReference>
<dbReference type="InterPro" id="IPR023393">
    <property type="entry name" value="START-like_dom_sf"/>
</dbReference>
<reference evidence="2" key="1">
    <citation type="submission" date="2021-01" db="EMBL/GenBank/DDBJ databases">
        <title>Whole genome shotgun sequence of Planosporangium flavigriseum NBRC 105377.</title>
        <authorList>
            <person name="Komaki H."/>
            <person name="Tamura T."/>
        </authorList>
    </citation>
    <scope>NUCLEOTIDE SEQUENCE</scope>
    <source>
        <strain evidence="2">NBRC 105377</strain>
    </source>
</reference>
<name>A0A8J3LTW0_9ACTN</name>
<dbReference type="InterPro" id="IPR005031">
    <property type="entry name" value="COQ10_START"/>
</dbReference>
<gene>
    <name evidence="2" type="ORF">Pfl04_50890</name>
</gene>
<organism evidence="2 3">
    <name type="scientific">Planosporangium flavigriseum</name>
    <dbReference type="NCBI Taxonomy" id="373681"/>
    <lineage>
        <taxon>Bacteria</taxon>
        <taxon>Bacillati</taxon>
        <taxon>Actinomycetota</taxon>
        <taxon>Actinomycetes</taxon>
        <taxon>Micromonosporales</taxon>
        <taxon>Micromonosporaceae</taxon>
        <taxon>Planosporangium</taxon>
    </lineage>
</organism>
<comment type="caution">
    <text evidence="2">The sequence shown here is derived from an EMBL/GenBank/DDBJ whole genome shotgun (WGS) entry which is preliminary data.</text>
</comment>
<evidence type="ECO:0000259" key="1">
    <source>
        <dbReference type="Pfam" id="PF03364"/>
    </source>
</evidence>
<feature type="domain" description="Coenzyme Q-binding protein COQ10 START" evidence="1">
    <location>
        <begin position="10"/>
        <end position="136"/>
    </location>
</feature>
<dbReference type="Gene3D" id="3.30.530.20">
    <property type="match status" value="1"/>
</dbReference>
<evidence type="ECO:0000313" key="3">
    <source>
        <dbReference type="Proteomes" id="UP000653674"/>
    </source>
</evidence>
<sequence length="162" mass="18218">MPEVAFELDIQAPAARVWEVVTAIERYPDSMDSVRWVKIIDGTDPLSRRSGWSVLLKGSILEWEEVEKLDPDNLVMAFHQVAGDMESFDGAWRVTPIDEARTNVKLDITFEIGIPLLADMLNPVAERSLRANSREMLLGIERDAVAAADRRYGIHTDPARLS</sequence>
<dbReference type="SUPFAM" id="SSF55961">
    <property type="entry name" value="Bet v1-like"/>
    <property type="match status" value="1"/>
</dbReference>
<dbReference type="RefSeq" id="WP_168077060.1">
    <property type="nucleotide sequence ID" value="NZ_BAAAQJ010000007.1"/>
</dbReference>